<evidence type="ECO:0000256" key="2">
    <source>
        <dbReference type="SAM" id="MobiDB-lite"/>
    </source>
</evidence>
<protein>
    <submittedName>
        <fullName evidence="3">Respiratory burst oxidase-like protein A-like isoform 1</fullName>
    </submittedName>
</protein>
<comment type="caution">
    <text evidence="3">The sequence shown here is derived from an EMBL/GenBank/DDBJ whole genome shotgun (WGS) entry which is preliminary data.</text>
</comment>
<dbReference type="InterPro" id="IPR038595">
    <property type="entry name" value="LOR_sf"/>
</dbReference>
<sequence>MFLSRKSLSISVHDEHQEHPELSKTQGGHLCTSLTVWRKSLIVSCKGFTVIDSDGNLVYPVDSYTGKRPKEILLIDGLGKPIFTM</sequence>
<feature type="compositionally biased region" description="Polar residues" evidence="2">
    <location>
        <begin position="1"/>
        <end position="10"/>
    </location>
</feature>
<name>A0A6A2ZTU7_HIBSY</name>
<feature type="region of interest" description="Disordered" evidence="2">
    <location>
        <begin position="1"/>
        <end position="25"/>
    </location>
</feature>
<dbReference type="Proteomes" id="UP000436088">
    <property type="component" value="Unassembled WGS sequence"/>
</dbReference>
<accession>A0A6A2ZTU7</accession>
<dbReference type="Pfam" id="PF04525">
    <property type="entry name" value="LOR"/>
    <property type="match status" value="1"/>
</dbReference>
<gene>
    <name evidence="3" type="ORF">F3Y22_tig00110777pilonHSYRG00131</name>
</gene>
<dbReference type="Gene3D" id="2.40.160.200">
    <property type="entry name" value="LURP1-related"/>
    <property type="match status" value="1"/>
</dbReference>
<reference evidence="3" key="1">
    <citation type="submission" date="2019-09" db="EMBL/GenBank/DDBJ databases">
        <title>Draft genome information of white flower Hibiscus syriacus.</title>
        <authorList>
            <person name="Kim Y.-M."/>
        </authorList>
    </citation>
    <scope>NUCLEOTIDE SEQUENCE [LARGE SCALE GENOMIC DNA]</scope>
    <source>
        <strain evidence="3">YM2019G1</strain>
    </source>
</reference>
<dbReference type="InterPro" id="IPR025659">
    <property type="entry name" value="Tubby-like_C"/>
</dbReference>
<evidence type="ECO:0000313" key="3">
    <source>
        <dbReference type="EMBL" id="KAE8694622.1"/>
    </source>
</evidence>
<evidence type="ECO:0000313" key="4">
    <source>
        <dbReference type="Proteomes" id="UP000436088"/>
    </source>
</evidence>
<evidence type="ECO:0000256" key="1">
    <source>
        <dbReference type="ARBA" id="ARBA00005437"/>
    </source>
</evidence>
<dbReference type="AlphaFoldDB" id="A0A6A2ZTU7"/>
<dbReference type="InterPro" id="IPR007612">
    <property type="entry name" value="LOR"/>
</dbReference>
<proteinExistence type="inferred from homology"/>
<comment type="similarity">
    <text evidence="1">Belongs to the LOR family.</text>
</comment>
<dbReference type="PANTHER" id="PTHR31087:SF14">
    <property type="entry name" value="PROTEIN LURP-ONE-RELATED 17"/>
    <property type="match status" value="1"/>
</dbReference>
<dbReference type="EMBL" id="VEPZ02001107">
    <property type="protein sequence ID" value="KAE8694622.1"/>
    <property type="molecule type" value="Genomic_DNA"/>
</dbReference>
<dbReference type="PANTHER" id="PTHR31087">
    <property type="match status" value="1"/>
</dbReference>
<organism evidence="3 4">
    <name type="scientific">Hibiscus syriacus</name>
    <name type="common">Rose of Sharon</name>
    <dbReference type="NCBI Taxonomy" id="106335"/>
    <lineage>
        <taxon>Eukaryota</taxon>
        <taxon>Viridiplantae</taxon>
        <taxon>Streptophyta</taxon>
        <taxon>Embryophyta</taxon>
        <taxon>Tracheophyta</taxon>
        <taxon>Spermatophyta</taxon>
        <taxon>Magnoliopsida</taxon>
        <taxon>eudicotyledons</taxon>
        <taxon>Gunneridae</taxon>
        <taxon>Pentapetalae</taxon>
        <taxon>rosids</taxon>
        <taxon>malvids</taxon>
        <taxon>Malvales</taxon>
        <taxon>Malvaceae</taxon>
        <taxon>Malvoideae</taxon>
        <taxon>Hibiscus</taxon>
    </lineage>
</organism>
<keyword evidence="4" id="KW-1185">Reference proteome</keyword>
<feature type="compositionally biased region" description="Basic and acidic residues" evidence="2">
    <location>
        <begin position="12"/>
        <end position="22"/>
    </location>
</feature>
<dbReference type="SUPFAM" id="SSF54518">
    <property type="entry name" value="Tubby C-terminal domain-like"/>
    <property type="match status" value="1"/>
</dbReference>